<gene>
    <name evidence="1" type="ORF">G7B40_041160</name>
</gene>
<sequence>MSISKDLHVEIKSLSSKIESISREYPILAELWYEFFTTHYNRLSSHLKQGQQPAHDLNLIRDLGDAHKLVDYKPETIAKLVDDSNKTQSSDEFRNSIKEIIFGANWDSNDQRISAIKRLYSHGGIDQLSFLQGTFKLLQEILEKLEGDLKTAYLNGDRIYWGTRWVNVPSKTKPTPKPTQTQDNEDVLVGINGLV</sequence>
<dbReference type="RefSeq" id="WP_208345226.1">
    <property type="nucleotide sequence ID" value="NZ_CAWQFN010000614.1"/>
</dbReference>
<dbReference type="AlphaFoldDB" id="A0AAP5IHP4"/>
<evidence type="ECO:0000313" key="2">
    <source>
        <dbReference type="Proteomes" id="UP000667802"/>
    </source>
</evidence>
<name>A0AAP5IHP4_9CYAN</name>
<keyword evidence="2" id="KW-1185">Reference proteome</keyword>
<comment type="caution">
    <text evidence="1">The sequence shown here is derived from an EMBL/GenBank/DDBJ whole genome shotgun (WGS) entry which is preliminary data.</text>
</comment>
<organism evidence="1 2">
    <name type="scientific">Aetokthonos hydrillicola Thurmond2011</name>
    <dbReference type="NCBI Taxonomy" id="2712845"/>
    <lineage>
        <taxon>Bacteria</taxon>
        <taxon>Bacillati</taxon>
        <taxon>Cyanobacteriota</taxon>
        <taxon>Cyanophyceae</taxon>
        <taxon>Nostocales</taxon>
        <taxon>Hapalosiphonaceae</taxon>
        <taxon>Aetokthonos</taxon>
    </lineage>
</organism>
<reference evidence="2" key="1">
    <citation type="journal article" date="2021" name="Science">
        <title>Hunting the eagle killer: A cyanobacterial neurotoxin causes vacuolar myelinopathy.</title>
        <authorList>
            <person name="Breinlinger S."/>
            <person name="Phillips T.J."/>
            <person name="Haram B.N."/>
            <person name="Mares J."/>
            <person name="Martinez Yerena J.A."/>
            <person name="Hrouzek P."/>
            <person name="Sobotka R."/>
            <person name="Henderson W.M."/>
            <person name="Schmieder P."/>
            <person name="Williams S.M."/>
            <person name="Lauderdale J.D."/>
            <person name="Wilde H.D."/>
            <person name="Gerrin W."/>
            <person name="Kust A."/>
            <person name="Washington J.W."/>
            <person name="Wagner C."/>
            <person name="Geier B."/>
            <person name="Liebeke M."/>
            <person name="Enke H."/>
            <person name="Niedermeyer T.H.J."/>
            <person name="Wilde S.B."/>
        </authorList>
    </citation>
    <scope>NUCLEOTIDE SEQUENCE [LARGE SCALE GENOMIC DNA]</scope>
    <source>
        <strain evidence="2">Thurmond2011</strain>
    </source>
</reference>
<dbReference type="Proteomes" id="UP000667802">
    <property type="component" value="Unassembled WGS sequence"/>
</dbReference>
<accession>A0AAP5IHP4</accession>
<evidence type="ECO:0000313" key="1">
    <source>
        <dbReference type="EMBL" id="MDR9900897.1"/>
    </source>
</evidence>
<protein>
    <submittedName>
        <fullName evidence="1">Uncharacterized protein</fullName>
    </submittedName>
</protein>
<proteinExistence type="predicted"/>
<dbReference type="EMBL" id="JAALHA020000042">
    <property type="protein sequence ID" value="MDR9900897.1"/>
    <property type="molecule type" value="Genomic_DNA"/>
</dbReference>